<dbReference type="EMBL" id="RCZM01000001">
    <property type="protein sequence ID" value="TPG19828.1"/>
    <property type="molecule type" value="Genomic_DNA"/>
</dbReference>
<dbReference type="Proteomes" id="UP000317722">
    <property type="component" value="Unassembled WGS sequence"/>
</dbReference>
<evidence type="ECO:0000313" key="3">
    <source>
        <dbReference type="Proteomes" id="UP000317722"/>
    </source>
</evidence>
<evidence type="ECO:0000259" key="1">
    <source>
        <dbReference type="Pfam" id="PF07811"/>
    </source>
</evidence>
<name>A0A502D3Q9_9MICO</name>
<dbReference type="AlphaFoldDB" id="A0A502D3Q9"/>
<dbReference type="Pfam" id="PF07811">
    <property type="entry name" value="TadE"/>
    <property type="match status" value="1"/>
</dbReference>
<keyword evidence="3" id="KW-1185">Reference proteome</keyword>
<evidence type="ECO:0000313" key="2">
    <source>
        <dbReference type="EMBL" id="TPG19828.1"/>
    </source>
</evidence>
<protein>
    <recommendedName>
        <fullName evidence="1">TadE-like domain-containing protein</fullName>
    </recommendedName>
</protein>
<dbReference type="InterPro" id="IPR012495">
    <property type="entry name" value="TadE-like_dom"/>
</dbReference>
<comment type="caution">
    <text evidence="2">The sequence shown here is derived from an EMBL/GenBank/DDBJ whole genome shotgun (WGS) entry which is preliminary data.</text>
</comment>
<sequence length="111" mass="11653">MLLMLIGGVIDFGNLYYNQLILSNAARDGVRLIASNSTASPAWTQAYIQQRITNSASPIVVSSAATSWTCTSGSSVTVTVTRSTAFKWTVLGMVPGLPTPTPTGKVQIACS</sequence>
<organism evidence="2 3">
    <name type="scientific">Pedococcus bigeumensis</name>
    <dbReference type="NCBI Taxonomy" id="433644"/>
    <lineage>
        <taxon>Bacteria</taxon>
        <taxon>Bacillati</taxon>
        <taxon>Actinomycetota</taxon>
        <taxon>Actinomycetes</taxon>
        <taxon>Micrococcales</taxon>
        <taxon>Intrasporangiaceae</taxon>
        <taxon>Pedococcus</taxon>
    </lineage>
</organism>
<gene>
    <name evidence="2" type="ORF">EAH86_01695</name>
</gene>
<dbReference type="OrthoDB" id="1778267at2"/>
<accession>A0A502D3Q9</accession>
<reference evidence="2 3" key="1">
    <citation type="journal article" date="2019" name="Environ. Microbiol.">
        <title>Species interactions and distinct microbial communities in high Arctic permafrost affected cryosols are associated with the CH4 and CO2 gas fluxes.</title>
        <authorList>
            <person name="Altshuler I."/>
            <person name="Hamel J."/>
            <person name="Turney S."/>
            <person name="Magnuson E."/>
            <person name="Levesque R."/>
            <person name="Greer C."/>
            <person name="Whyte L.G."/>
        </authorList>
    </citation>
    <scope>NUCLEOTIDE SEQUENCE [LARGE SCALE GENOMIC DNA]</scope>
    <source>
        <strain evidence="2 3">S9.3A</strain>
    </source>
</reference>
<feature type="domain" description="TadE-like" evidence="1">
    <location>
        <begin position="2"/>
        <end position="31"/>
    </location>
</feature>
<proteinExistence type="predicted"/>